<feature type="domain" description="NAC" evidence="13">
    <location>
        <begin position="23"/>
        <end position="173"/>
    </location>
</feature>
<keyword evidence="7 12" id="KW-0472">Membrane</keyword>
<dbReference type="OrthoDB" id="737278at2759"/>
<gene>
    <name evidence="14" type="ORF">Lalb_Chr11g0067491</name>
</gene>
<dbReference type="PROSITE" id="PS51005">
    <property type="entry name" value="NAC"/>
    <property type="match status" value="1"/>
</dbReference>
<proteinExistence type="predicted"/>
<evidence type="ECO:0000256" key="10">
    <source>
        <dbReference type="ARBA" id="ARBA00023242"/>
    </source>
</evidence>
<dbReference type="AlphaFoldDB" id="A0A6A4PQY1"/>
<dbReference type="GO" id="GO:0000976">
    <property type="term" value="F:transcription cis-regulatory region binding"/>
    <property type="evidence" value="ECO:0007669"/>
    <property type="project" value="UniProtKB-ARBA"/>
</dbReference>
<dbReference type="SUPFAM" id="SSF101941">
    <property type="entry name" value="NAC domain"/>
    <property type="match status" value="1"/>
</dbReference>
<evidence type="ECO:0000256" key="4">
    <source>
        <dbReference type="ARBA" id="ARBA00022989"/>
    </source>
</evidence>
<keyword evidence="6" id="KW-0238">DNA-binding</keyword>
<evidence type="ECO:0000256" key="1">
    <source>
        <dbReference type="ARBA" id="ARBA00004123"/>
    </source>
</evidence>
<dbReference type="Gene3D" id="2.170.150.80">
    <property type="entry name" value="NAC domain"/>
    <property type="match status" value="1"/>
</dbReference>
<dbReference type="FunFam" id="2.170.150.80:FF:000002">
    <property type="entry name" value="Nac domain-containing protein 86"/>
    <property type="match status" value="1"/>
</dbReference>
<protein>
    <submittedName>
        <fullName evidence="14">Putative transcription factor NAM family</fullName>
    </submittedName>
</protein>
<name>A0A6A4PQY1_LUPAL</name>
<dbReference type="GO" id="GO:0005634">
    <property type="term" value="C:nucleus"/>
    <property type="evidence" value="ECO:0007669"/>
    <property type="project" value="UniProtKB-SubCell"/>
</dbReference>
<dbReference type="PANTHER" id="PTHR31744:SF216">
    <property type="entry name" value="NAC TRANSCRIPTION FACTOR"/>
    <property type="match status" value="1"/>
</dbReference>
<feature type="region of interest" description="Disordered" evidence="11">
    <location>
        <begin position="178"/>
        <end position="199"/>
    </location>
</feature>
<evidence type="ECO:0000256" key="12">
    <source>
        <dbReference type="SAM" id="Phobius"/>
    </source>
</evidence>
<feature type="compositionally biased region" description="Basic and acidic residues" evidence="11">
    <location>
        <begin position="513"/>
        <end position="526"/>
    </location>
</feature>
<dbReference type="InterPro" id="IPR036093">
    <property type="entry name" value="NAC_dom_sf"/>
</dbReference>
<keyword evidence="10" id="KW-0539">Nucleus</keyword>
<organism evidence="14 15">
    <name type="scientific">Lupinus albus</name>
    <name type="common">White lupine</name>
    <name type="synonym">Lupinus termis</name>
    <dbReference type="NCBI Taxonomy" id="3870"/>
    <lineage>
        <taxon>Eukaryota</taxon>
        <taxon>Viridiplantae</taxon>
        <taxon>Streptophyta</taxon>
        <taxon>Embryophyta</taxon>
        <taxon>Tracheophyta</taxon>
        <taxon>Spermatophyta</taxon>
        <taxon>Magnoliopsida</taxon>
        <taxon>eudicotyledons</taxon>
        <taxon>Gunneridae</taxon>
        <taxon>Pentapetalae</taxon>
        <taxon>rosids</taxon>
        <taxon>fabids</taxon>
        <taxon>Fabales</taxon>
        <taxon>Fabaceae</taxon>
        <taxon>Papilionoideae</taxon>
        <taxon>50 kb inversion clade</taxon>
        <taxon>genistoids sensu lato</taxon>
        <taxon>core genistoids</taxon>
        <taxon>Genisteae</taxon>
        <taxon>Lupinus</taxon>
    </lineage>
</organism>
<keyword evidence="5" id="KW-0805">Transcription regulation</keyword>
<keyword evidence="9" id="KW-0804">Transcription</keyword>
<dbReference type="GO" id="GO:0016020">
    <property type="term" value="C:membrane"/>
    <property type="evidence" value="ECO:0007669"/>
    <property type="project" value="UniProtKB-SubCell"/>
</dbReference>
<reference evidence="15" key="1">
    <citation type="journal article" date="2020" name="Nat. Commun.">
        <title>Genome sequence of the cluster root forming white lupin.</title>
        <authorList>
            <person name="Hufnagel B."/>
            <person name="Marques A."/>
            <person name="Soriano A."/>
            <person name="Marques L."/>
            <person name="Divol F."/>
            <person name="Doumas P."/>
            <person name="Sallet E."/>
            <person name="Mancinotti D."/>
            <person name="Carrere S."/>
            <person name="Marande W."/>
            <person name="Arribat S."/>
            <person name="Keller J."/>
            <person name="Huneau C."/>
            <person name="Blein T."/>
            <person name="Aime D."/>
            <person name="Laguerre M."/>
            <person name="Taylor J."/>
            <person name="Schubert V."/>
            <person name="Nelson M."/>
            <person name="Geu-Flores F."/>
            <person name="Crespi M."/>
            <person name="Gallardo-Guerrero K."/>
            <person name="Delaux P.-M."/>
            <person name="Salse J."/>
            <person name="Berges H."/>
            <person name="Guyot R."/>
            <person name="Gouzy J."/>
            <person name="Peret B."/>
        </authorList>
    </citation>
    <scope>NUCLEOTIDE SEQUENCE [LARGE SCALE GENOMIC DNA]</scope>
    <source>
        <strain evidence="15">cv. Amiga</strain>
    </source>
</reference>
<keyword evidence="4 12" id="KW-1133">Transmembrane helix</keyword>
<evidence type="ECO:0000256" key="5">
    <source>
        <dbReference type="ARBA" id="ARBA00023015"/>
    </source>
</evidence>
<evidence type="ECO:0000259" key="13">
    <source>
        <dbReference type="PROSITE" id="PS51005"/>
    </source>
</evidence>
<dbReference type="EMBL" id="WOCE01000011">
    <property type="protein sequence ID" value="KAE9604075.1"/>
    <property type="molecule type" value="Genomic_DNA"/>
</dbReference>
<dbReference type="PANTHER" id="PTHR31744">
    <property type="entry name" value="PROTEIN CUP-SHAPED COTYLEDON 2-RELATED"/>
    <property type="match status" value="1"/>
</dbReference>
<feature type="region of interest" description="Disordered" evidence="11">
    <location>
        <begin position="503"/>
        <end position="542"/>
    </location>
</feature>
<feature type="transmembrane region" description="Helical" evidence="12">
    <location>
        <begin position="585"/>
        <end position="606"/>
    </location>
</feature>
<evidence type="ECO:0000256" key="7">
    <source>
        <dbReference type="ARBA" id="ARBA00023136"/>
    </source>
</evidence>
<dbReference type="Proteomes" id="UP000447434">
    <property type="component" value="Chromosome 11"/>
</dbReference>
<evidence type="ECO:0000256" key="2">
    <source>
        <dbReference type="ARBA" id="ARBA00004167"/>
    </source>
</evidence>
<dbReference type="GO" id="GO:0006355">
    <property type="term" value="P:regulation of DNA-templated transcription"/>
    <property type="evidence" value="ECO:0007669"/>
    <property type="project" value="InterPro"/>
</dbReference>
<comment type="subcellular location">
    <subcellularLocation>
        <location evidence="2">Membrane</location>
        <topology evidence="2">Single-pass membrane protein</topology>
    </subcellularLocation>
    <subcellularLocation>
        <location evidence="1">Nucleus</location>
    </subcellularLocation>
</comment>
<dbReference type="Pfam" id="PF02365">
    <property type="entry name" value="NAM"/>
    <property type="match status" value="1"/>
</dbReference>
<evidence type="ECO:0000256" key="6">
    <source>
        <dbReference type="ARBA" id="ARBA00023125"/>
    </source>
</evidence>
<evidence type="ECO:0000256" key="8">
    <source>
        <dbReference type="ARBA" id="ARBA00023159"/>
    </source>
</evidence>
<keyword evidence="3 12" id="KW-0812">Transmembrane</keyword>
<evidence type="ECO:0000313" key="14">
    <source>
        <dbReference type="EMBL" id="KAE9604075.1"/>
    </source>
</evidence>
<comment type="caution">
    <text evidence="14">The sequence shown here is derived from an EMBL/GenBank/DDBJ whole genome shotgun (WGS) entry which is preliminary data.</text>
</comment>
<evidence type="ECO:0000313" key="15">
    <source>
        <dbReference type="Proteomes" id="UP000447434"/>
    </source>
</evidence>
<keyword evidence="15" id="KW-1185">Reference proteome</keyword>
<accession>A0A6A4PQY1</accession>
<evidence type="ECO:0000256" key="3">
    <source>
        <dbReference type="ARBA" id="ARBA00022692"/>
    </source>
</evidence>
<dbReference type="InterPro" id="IPR003441">
    <property type="entry name" value="NAC-dom"/>
</dbReference>
<evidence type="ECO:0000256" key="9">
    <source>
        <dbReference type="ARBA" id="ARBA00023163"/>
    </source>
</evidence>
<feature type="compositionally biased region" description="Polar residues" evidence="11">
    <location>
        <begin position="188"/>
        <end position="199"/>
    </location>
</feature>
<evidence type="ECO:0000256" key="11">
    <source>
        <dbReference type="SAM" id="MobiDB-lite"/>
    </source>
</evidence>
<sequence length="609" mass="68580">MGSVDYCQPRREEEMAVMSLNSLPLGFRFRPTDEELIDYYLRQKVNGNGEEVWVIPEIDVCKWEPWDLPDLSVIRNKDPEWFFFCPQDRKYPNGHRLNRATNHGYWKATGKDRKIKSSSTLIGMKKTLVFYTGRAPKGKRTNWVMHEYRPTLQELDGTNPGQNAYVLCRLFKKQDESLENSNSDEVEQTTSPSTVANSSPEEIQQPLAVVTGSALQVITDDKHQAVPESSEGTISNVINYNDRYDTYDGQNQTLKPAAKEEQPFNPDVLFNPENEFDGILSSIDAHSPPYFCYQANNEFDGTNETNISDFFESFVNWDEVTYENSGCDKQKSNVELFQNDWQMASPPDVSMGQVFNEANDYEQPINYNNTVASGDTGIRIATPQVQNEQPNERISQVYNVSNDYEQQINYNNMAASGDTGIKIRTREVQNEQPNGCMGQVYNIPNDYEQPMNYNNTVASVDTGIKIRARQVQNEPPNGNFAVQGTARRRIRLSIKPAISSSCAQEGRNLKPVTEGEKTASENHAADESSTATSDVNESRKTSESIDSRNISLQVSNAGTVSGLEDLLLLRRVPFISKASSRFTTLSSVIVVSSFVVVSLVLFANIWGYV</sequence>
<keyword evidence="8" id="KW-0010">Activator</keyword>